<accession>A0A1E4TDQ5</accession>
<gene>
    <name evidence="1" type="ORF">CANCADRAFT_4460</name>
</gene>
<evidence type="ECO:0000313" key="2">
    <source>
        <dbReference type="Proteomes" id="UP000095023"/>
    </source>
</evidence>
<sequence length="262" mass="27059">MSTITEVKTFLCEPPVETTTVYGRVFARSSGVVTAFDGTCGTVVGTVSGWYCQQCVATTISYVASAVYGQHVWGYYEEIGTSVVVRDGVRIEVPVVTVVPVAPTSTEGALSVCASRPPYSEGVYAAGYNTFDESFEAIAAGKYRAGRKVTLTAELTGDGIAVEGDAGLVEVMFYMEEGAIRSVGGSADVFLGEGGMTCDDIGMIGTGGTVYGGTVYGGTVNRAVSGWTPVRVVVVTGGRKRQDSRVAVGLDGVSLVLGVSAG</sequence>
<organism evidence="1 2">
    <name type="scientific">Tortispora caseinolytica NRRL Y-17796</name>
    <dbReference type="NCBI Taxonomy" id="767744"/>
    <lineage>
        <taxon>Eukaryota</taxon>
        <taxon>Fungi</taxon>
        <taxon>Dikarya</taxon>
        <taxon>Ascomycota</taxon>
        <taxon>Saccharomycotina</taxon>
        <taxon>Trigonopsidomycetes</taxon>
        <taxon>Trigonopsidales</taxon>
        <taxon>Trigonopsidaceae</taxon>
        <taxon>Tortispora</taxon>
    </lineage>
</organism>
<protein>
    <submittedName>
        <fullName evidence="1">Uncharacterized protein</fullName>
    </submittedName>
</protein>
<dbReference type="EMBL" id="KV453843">
    <property type="protein sequence ID" value="ODV89833.1"/>
    <property type="molecule type" value="Genomic_DNA"/>
</dbReference>
<keyword evidence="2" id="KW-1185">Reference proteome</keyword>
<reference evidence="2" key="1">
    <citation type="submission" date="2016-02" db="EMBL/GenBank/DDBJ databases">
        <title>Comparative genomics of biotechnologically important yeasts.</title>
        <authorList>
            <consortium name="DOE Joint Genome Institute"/>
            <person name="Riley R."/>
            <person name="Haridas S."/>
            <person name="Wolfe K.H."/>
            <person name="Lopes M.R."/>
            <person name="Hittinger C.T."/>
            <person name="Goker M."/>
            <person name="Salamov A."/>
            <person name="Wisecaver J."/>
            <person name="Long T.M."/>
            <person name="Aerts A.L."/>
            <person name="Barry K."/>
            <person name="Choi C."/>
            <person name="Clum A."/>
            <person name="Coughlan A.Y."/>
            <person name="Deshpande S."/>
            <person name="Douglass A.P."/>
            <person name="Hanson S.J."/>
            <person name="Klenk H.-P."/>
            <person name="Labutti K."/>
            <person name="Lapidus A."/>
            <person name="Lindquist E."/>
            <person name="Lipzen A."/>
            <person name="Meier-Kolthoff J.P."/>
            <person name="Ohm R.A."/>
            <person name="Otillar R.P."/>
            <person name="Pangilinan J."/>
            <person name="Peng Y."/>
            <person name="Rokas A."/>
            <person name="Rosa C.A."/>
            <person name="Scheuner C."/>
            <person name="Sibirny A.A."/>
            <person name="Slot J.C."/>
            <person name="Stielow J.B."/>
            <person name="Sun H."/>
            <person name="Kurtzman C.P."/>
            <person name="Blackwell M."/>
            <person name="Jeffries T.W."/>
            <person name="Grigoriev I.V."/>
        </authorList>
    </citation>
    <scope>NUCLEOTIDE SEQUENCE [LARGE SCALE GENOMIC DNA]</scope>
    <source>
        <strain evidence="2">NRRL Y-17796</strain>
    </source>
</reference>
<dbReference type="AlphaFoldDB" id="A0A1E4TDQ5"/>
<name>A0A1E4TDQ5_9ASCO</name>
<dbReference type="Proteomes" id="UP000095023">
    <property type="component" value="Unassembled WGS sequence"/>
</dbReference>
<evidence type="ECO:0000313" key="1">
    <source>
        <dbReference type="EMBL" id="ODV89833.1"/>
    </source>
</evidence>
<proteinExistence type="predicted"/>